<dbReference type="Pfam" id="PF04338">
    <property type="entry name" value="DUF481"/>
    <property type="match status" value="1"/>
</dbReference>
<dbReference type="Proteomes" id="UP000002985">
    <property type="component" value="Unassembled WGS sequence"/>
</dbReference>
<keyword evidence="2" id="KW-1185">Reference proteome</keyword>
<accession>I3IQ79</accession>
<dbReference type="InterPro" id="IPR007433">
    <property type="entry name" value="DUF481"/>
</dbReference>
<dbReference type="eggNOG" id="COG3137">
    <property type="taxonomic scope" value="Bacteria"/>
</dbReference>
<name>I3IQ79_9BACT</name>
<dbReference type="AlphaFoldDB" id="I3IQ79"/>
<dbReference type="EMBL" id="BAFH01000004">
    <property type="protein sequence ID" value="GAB63874.1"/>
    <property type="molecule type" value="Genomic_DNA"/>
</dbReference>
<evidence type="ECO:0000313" key="2">
    <source>
        <dbReference type="Proteomes" id="UP000002985"/>
    </source>
</evidence>
<dbReference type="OrthoDB" id="262480at2"/>
<organism evidence="1 2">
    <name type="scientific">Candidatus Jettenia caeni</name>
    <dbReference type="NCBI Taxonomy" id="247490"/>
    <lineage>
        <taxon>Bacteria</taxon>
        <taxon>Pseudomonadati</taxon>
        <taxon>Planctomycetota</taxon>
        <taxon>Candidatus Brocadiia</taxon>
        <taxon>Candidatus Brocadiales</taxon>
        <taxon>Candidatus Brocadiaceae</taxon>
        <taxon>Candidatus Jettenia</taxon>
    </lineage>
</organism>
<evidence type="ECO:0000313" key="1">
    <source>
        <dbReference type="EMBL" id="GAB63874.1"/>
    </source>
</evidence>
<evidence type="ECO:0008006" key="3">
    <source>
        <dbReference type="Google" id="ProtNLM"/>
    </source>
</evidence>
<dbReference type="STRING" id="247490.KSU1_D0565"/>
<reference evidence="1 2" key="1">
    <citation type="journal article" date="2012" name="FEBS Lett.">
        <title>Anammox organism KSU-1 expresses a NirK-type copper-containing nitrite reductase instead of a NirS-type with cytochrome cd1.</title>
        <authorList>
            <person name="Hira D."/>
            <person name="Toh H."/>
            <person name="Migita C.T."/>
            <person name="Okubo H."/>
            <person name="Nishiyama T."/>
            <person name="Hattori M."/>
            <person name="Furukawa K."/>
            <person name="Fujii T."/>
        </authorList>
    </citation>
    <scope>NUCLEOTIDE SEQUENCE [LARGE SCALE GENOMIC DNA]</scope>
</reference>
<sequence>MPKLRFLILFLMYFCLINKAFTDEIKTIDGDIIKGEVVDADEECLSVRDEGGGAISFIQWRIISLISRDKEIIIVSHDETKRKFTILKTEGGLSVKDIGLTTADTVSSIYPKEMIASRSFFTDGAEPSVQASIHDTPDVYAAPQQQDTLQQGGKPWKGNIDAGLTLQRGNRDALTTSVKTNFSLERMKDNFYFSSLLLFETTAGTKSADEQHGAFKYERKHKERLYSFHQESIEHDEIEKLSLRSITSSGMGYRFIERENLKYKSEIGPSYTYERFQDSMVRTSPGLRIGNYLDWQIFDSTFMYAKVDFIPAVDNLIQWRLESDVGLRQKLNNHISWNISWINQYDSDPSAEGVKNNDATILSTIGYNF</sequence>
<proteinExistence type="predicted"/>
<gene>
    <name evidence="1" type="ORF">KSU1_D0565</name>
</gene>
<comment type="caution">
    <text evidence="1">The sequence shown here is derived from an EMBL/GenBank/DDBJ whole genome shotgun (WGS) entry which is preliminary data.</text>
</comment>
<protein>
    <recommendedName>
        <fullName evidence="3">DUF481 domain-containing protein</fullName>
    </recommendedName>
</protein>